<dbReference type="InterPro" id="IPR005122">
    <property type="entry name" value="Uracil-DNA_glycosylase-like"/>
</dbReference>
<organism evidence="2 3">
    <name type="scientific">Aureimonas jatrophae</name>
    <dbReference type="NCBI Taxonomy" id="1166073"/>
    <lineage>
        <taxon>Bacteria</taxon>
        <taxon>Pseudomonadati</taxon>
        <taxon>Pseudomonadota</taxon>
        <taxon>Alphaproteobacteria</taxon>
        <taxon>Hyphomicrobiales</taxon>
        <taxon>Aurantimonadaceae</taxon>
        <taxon>Aureimonas</taxon>
    </lineage>
</organism>
<dbReference type="AlphaFoldDB" id="A0A1H0NJ77"/>
<dbReference type="Proteomes" id="UP000198793">
    <property type="component" value="Unassembled WGS sequence"/>
</dbReference>
<dbReference type="Gene3D" id="3.40.470.10">
    <property type="entry name" value="Uracil-DNA glycosylase-like domain"/>
    <property type="match status" value="1"/>
</dbReference>
<dbReference type="SUPFAM" id="SSF52141">
    <property type="entry name" value="Uracil-DNA glycosylase-like"/>
    <property type="match status" value="1"/>
</dbReference>
<dbReference type="Pfam" id="PF03167">
    <property type="entry name" value="UDG"/>
    <property type="match status" value="1"/>
</dbReference>
<dbReference type="CDD" id="cd10035">
    <property type="entry name" value="UDG_like"/>
    <property type="match status" value="1"/>
</dbReference>
<dbReference type="EMBL" id="FNIT01000023">
    <property type="protein sequence ID" value="SDO92719.1"/>
    <property type="molecule type" value="Genomic_DNA"/>
</dbReference>
<name>A0A1H0NJ77_9HYPH</name>
<accession>A0A1H0NJ77</accession>
<sequence>MSQREPTLSTAAPDAAVDAFLDALVALPGSDRLFNFYRDHDPTVENADAPSIRRDNLRRVLAWHGSRAATDLWLGEAPAWSGTRQSGVPFVGEYALPLLSGRLGLDPPLRRATRTAEPARSTQTAREIWRALEAAPMPLFWNAVPFHPHPLGEPRRNRTPGVREIEAARPLLAALVELAGVRRILCVGRIAERAAAHLELPRVPVRHPAQGGAAAFRLGAARFLAQT</sequence>
<evidence type="ECO:0000313" key="3">
    <source>
        <dbReference type="Proteomes" id="UP000198793"/>
    </source>
</evidence>
<dbReference type="OrthoDB" id="4977218at2"/>
<evidence type="ECO:0000259" key="1">
    <source>
        <dbReference type="Pfam" id="PF03167"/>
    </source>
</evidence>
<evidence type="ECO:0000313" key="2">
    <source>
        <dbReference type="EMBL" id="SDO92719.1"/>
    </source>
</evidence>
<proteinExistence type="predicted"/>
<protein>
    <submittedName>
        <fullName evidence="2">Uracil DNA glycosylase superfamily protein</fullName>
    </submittedName>
</protein>
<reference evidence="2 3" key="1">
    <citation type="submission" date="2016-10" db="EMBL/GenBank/DDBJ databases">
        <authorList>
            <person name="de Groot N.N."/>
        </authorList>
    </citation>
    <scope>NUCLEOTIDE SEQUENCE [LARGE SCALE GENOMIC DNA]</scope>
    <source>
        <strain evidence="3">L7-484,KACC 16230,DSM 25025</strain>
    </source>
</reference>
<gene>
    <name evidence="2" type="ORF">SAMN05192530_1232</name>
</gene>
<dbReference type="InterPro" id="IPR036895">
    <property type="entry name" value="Uracil-DNA_glycosylase-like_sf"/>
</dbReference>
<dbReference type="STRING" id="1166073.SAMN05192530_1232"/>
<feature type="domain" description="Uracil-DNA glycosylase-like" evidence="1">
    <location>
        <begin position="72"/>
        <end position="209"/>
    </location>
</feature>
<keyword evidence="3" id="KW-1185">Reference proteome</keyword>
<dbReference type="RefSeq" id="WP_090677295.1">
    <property type="nucleotide sequence ID" value="NZ_FNIT01000023.1"/>
</dbReference>